<dbReference type="Gene3D" id="3.40.50.300">
    <property type="entry name" value="P-loop containing nucleotide triphosphate hydrolases"/>
    <property type="match status" value="1"/>
</dbReference>
<proteinExistence type="predicted"/>
<sequence length="324" mass="35066">MTSFIFNRASKEQAKARIALTGPTGSGKTYTALIVGTELGERVAVIDTERGSASKYADKFTFDTLQLTAFEPSALIDALAVAAHTGYDVLIVDSFSHFWSGAGGILEQVDNAAKRSGTGGSFAGWREARPQERAMLDALLAYPGHVITTMRAKTEYVVETDERGRKVPRKVGLKPEQRDGIEYEFDIVGDLDHENTLVISKSRAELLSGRVVRKPDAQFADEIRDWLNAGVPAPTVSDYVAAATASDATYDQLRALYDEVSRRAWLDAAVLDTEGKSVTLGELIVHHGTEAKNRNGSPDGEGSPNETSPGSRRPGQRDHRGQAA</sequence>
<dbReference type="AlphaFoldDB" id="A0A511D764"/>
<dbReference type="EMBL" id="BJVI01000037">
    <property type="protein sequence ID" value="GEL19454.1"/>
    <property type="molecule type" value="Genomic_DNA"/>
</dbReference>
<organism evidence="3 4">
    <name type="scientific">Pseudonocardia asaccharolytica DSM 44247 = NBRC 16224</name>
    <dbReference type="NCBI Taxonomy" id="1123024"/>
    <lineage>
        <taxon>Bacteria</taxon>
        <taxon>Bacillati</taxon>
        <taxon>Actinomycetota</taxon>
        <taxon>Actinomycetes</taxon>
        <taxon>Pseudonocardiales</taxon>
        <taxon>Pseudonocardiaceae</taxon>
        <taxon>Pseudonocardia</taxon>
    </lineage>
</organism>
<feature type="region of interest" description="Disordered" evidence="1">
    <location>
        <begin position="286"/>
        <end position="324"/>
    </location>
</feature>
<protein>
    <recommendedName>
        <fullName evidence="2">AAA+ ATPase domain-containing protein</fullName>
    </recommendedName>
</protein>
<dbReference type="SUPFAM" id="SSF52540">
    <property type="entry name" value="P-loop containing nucleoside triphosphate hydrolases"/>
    <property type="match status" value="2"/>
</dbReference>
<evidence type="ECO:0000313" key="4">
    <source>
        <dbReference type="Proteomes" id="UP000321328"/>
    </source>
</evidence>
<dbReference type="STRING" id="1123024.GCA_000423625_03922"/>
<dbReference type="Proteomes" id="UP000321328">
    <property type="component" value="Unassembled WGS sequence"/>
</dbReference>
<gene>
    <name evidence="3" type="ORF">PA7_32910</name>
</gene>
<dbReference type="InterPro" id="IPR027417">
    <property type="entry name" value="P-loop_NTPase"/>
</dbReference>
<reference evidence="3 4" key="1">
    <citation type="submission" date="2019-07" db="EMBL/GenBank/DDBJ databases">
        <title>Whole genome shotgun sequence of Pseudonocardia asaccharolytica NBRC 16224.</title>
        <authorList>
            <person name="Hosoyama A."/>
            <person name="Uohara A."/>
            <person name="Ohji S."/>
            <person name="Ichikawa N."/>
        </authorList>
    </citation>
    <scope>NUCLEOTIDE SEQUENCE [LARGE SCALE GENOMIC DNA]</scope>
    <source>
        <strain evidence="3 4">NBRC 16224</strain>
    </source>
</reference>
<evidence type="ECO:0000256" key="1">
    <source>
        <dbReference type="SAM" id="MobiDB-lite"/>
    </source>
</evidence>
<evidence type="ECO:0000259" key="2">
    <source>
        <dbReference type="SMART" id="SM00382"/>
    </source>
</evidence>
<keyword evidence="4" id="KW-1185">Reference proteome</keyword>
<accession>A0A511D764</accession>
<dbReference type="InterPro" id="IPR003593">
    <property type="entry name" value="AAA+_ATPase"/>
</dbReference>
<comment type="caution">
    <text evidence="3">The sequence shown here is derived from an EMBL/GenBank/DDBJ whole genome shotgun (WGS) entry which is preliminary data.</text>
</comment>
<name>A0A511D764_9PSEU</name>
<evidence type="ECO:0000313" key="3">
    <source>
        <dbReference type="EMBL" id="GEL19454.1"/>
    </source>
</evidence>
<dbReference type="SMART" id="SM00382">
    <property type="entry name" value="AAA"/>
    <property type="match status" value="1"/>
</dbReference>
<feature type="compositionally biased region" description="Basic and acidic residues" evidence="1">
    <location>
        <begin position="315"/>
        <end position="324"/>
    </location>
</feature>
<feature type="domain" description="AAA+ ATPase" evidence="2">
    <location>
        <begin position="14"/>
        <end position="176"/>
    </location>
</feature>
<dbReference type="Pfam" id="PF13479">
    <property type="entry name" value="AAA_24"/>
    <property type="match status" value="1"/>
</dbReference>
<dbReference type="RefSeq" id="WP_211223975.1">
    <property type="nucleotide sequence ID" value="NZ_AUII01000024.1"/>
</dbReference>